<protein>
    <submittedName>
        <fullName evidence="3">Uncharacterized protein</fullName>
    </submittedName>
</protein>
<evidence type="ECO:0000313" key="3">
    <source>
        <dbReference type="EMBL" id="KAI1726263.1"/>
    </source>
</evidence>
<keyword evidence="2" id="KW-0472">Membrane</keyword>
<feature type="region of interest" description="Disordered" evidence="1">
    <location>
        <begin position="35"/>
        <end position="146"/>
    </location>
</feature>
<evidence type="ECO:0000313" key="4">
    <source>
        <dbReference type="Proteomes" id="UP001201812"/>
    </source>
</evidence>
<feature type="compositionally biased region" description="Basic and acidic residues" evidence="1">
    <location>
        <begin position="118"/>
        <end position="146"/>
    </location>
</feature>
<reference evidence="3" key="1">
    <citation type="submission" date="2022-01" db="EMBL/GenBank/DDBJ databases">
        <title>Genome Sequence Resource for Two Populations of Ditylenchus destructor, the Migratory Endoparasitic Phytonematode.</title>
        <authorList>
            <person name="Zhang H."/>
            <person name="Lin R."/>
            <person name="Xie B."/>
        </authorList>
    </citation>
    <scope>NUCLEOTIDE SEQUENCE</scope>
    <source>
        <strain evidence="3">BazhouSP</strain>
    </source>
</reference>
<dbReference type="AlphaFoldDB" id="A0AAD4NDI7"/>
<keyword evidence="4" id="KW-1185">Reference proteome</keyword>
<dbReference type="Proteomes" id="UP001201812">
    <property type="component" value="Unassembled WGS sequence"/>
</dbReference>
<evidence type="ECO:0000256" key="1">
    <source>
        <dbReference type="SAM" id="MobiDB-lite"/>
    </source>
</evidence>
<feature type="transmembrane region" description="Helical" evidence="2">
    <location>
        <begin position="15"/>
        <end position="33"/>
    </location>
</feature>
<evidence type="ECO:0000256" key="2">
    <source>
        <dbReference type="SAM" id="Phobius"/>
    </source>
</evidence>
<accession>A0AAD4NDI7</accession>
<keyword evidence="2" id="KW-1133">Transmembrane helix</keyword>
<proteinExistence type="predicted"/>
<sequence length="146" mass="16077">MSGTIIFSSLSDSGLVMITAILLSAGSLLFSCGKKKNTPNEKIPGRPPPSVATNNDPKVEPASEDVLKGPKKIPLNEKEKLIKEKGLMRRKTEYPTWGDVPSEWDETKTSKKGKAKIKSNERAKEKKSENQSQQSDEKQHADAVDK</sequence>
<gene>
    <name evidence="3" type="ORF">DdX_02973</name>
</gene>
<organism evidence="3 4">
    <name type="scientific">Ditylenchus destructor</name>
    <dbReference type="NCBI Taxonomy" id="166010"/>
    <lineage>
        <taxon>Eukaryota</taxon>
        <taxon>Metazoa</taxon>
        <taxon>Ecdysozoa</taxon>
        <taxon>Nematoda</taxon>
        <taxon>Chromadorea</taxon>
        <taxon>Rhabditida</taxon>
        <taxon>Tylenchina</taxon>
        <taxon>Tylenchomorpha</taxon>
        <taxon>Sphaerularioidea</taxon>
        <taxon>Anguinidae</taxon>
        <taxon>Anguininae</taxon>
        <taxon>Ditylenchus</taxon>
    </lineage>
</organism>
<dbReference type="EMBL" id="JAKKPZ010000002">
    <property type="protein sequence ID" value="KAI1726263.1"/>
    <property type="molecule type" value="Genomic_DNA"/>
</dbReference>
<comment type="caution">
    <text evidence="3">The sequence shown here is derived from an EMBL/GenBank/DDBJ whole genome shotgun (WGS) entry which is preliminary data.</text>
</comment>
<name>A0AAD4NDI7_9BILA</name>
<keyword evidence="2" id="KW-0812">Transmembrane</keyword>
<feature type="compositionally biased region" description="Basic and acidic residues" evidence="1">
    <location>
        <begin position="57"/>
        <end position="93"/>
    </location>
</feature>